<name>A0A081XVJ4_STRTO</name>
<dbReference type="Proteomes" id="UP000028341">
    <property type="component" value="Unassembled WGS sequence"/>
</dbReference>
<protein>
    <recommendedName>
        <fullName evidence="5">SpdD-like protein</fullName>
    </recommendedName>
</protein>
<gene>
    <name evidence="3" type="ORF">BU52_08860</name>
</gene>
<evidence type="ECO:0000313" key="4">
    <source>
        <dbReference type="Proteomes" id="UP000028341"/>
    </source>
</evidence>
<dbReference type="EMBL" id="JFCB01000005">
    <property type="protein sequence ID" value="KES07567.1"/>
    <property type="molecule type" value="Genomic_DNA"/>
</dbReference>
<keyword evidence="2" id="KW-0812">Transmembrane</keyword>
<comment type="caution">
    <text evidence="3">The sequence shown here is derived from an EMBL/GenBank/DDBJ whole genome shotgun (WGS) entry which is preliminary data.</text>
</comment>
<dbReference type="eggNOG" id="ENOG5031WTK">
    <property type="taxonomic scope" value="Bacteria"/>
</dbReference>
<feature type="transmembrane region" description="Helical" evidence="2">
    <location>
        <begin position="54"/>
        <end position="73"/>
    </location>
</feature>
<dbReference type="AlphaFoldDB" id="A0A081XVJ4"/>
<feature type="transmembrane region" description="Helical" evidence="2">
    <location>
        <begin position="79"/>
        <end position="98"/>
    </location>
</feature>
<evidence type="ECO:0000256" key="2">
    <source>
        <dbReference type="SAM" id="Phobius"/>
    </source>
</evidence>
<dbReference type="STRING" id="55952.BU52_08860"/>
<reference evidence="3 4" key="1">
    <citation type="submission" date="2014-02" db="EMBL/GenBank/DDBJ databases">
        <title>The genome announcement of Streptomyces toyocaensis NRRL15009.</title>
        <authorList>
            <person name="Hong H.-J."/>
            <person name="Kwun M.J."/>
        </authorList>
    </citation>
    <scope>NUCLEOTIDE SEQUENCE [LARGE SCALE GENOMIC DNA]</scope>
    <source>
        <strain evidence="3 4">NRRL 15009</strain>
    </source>
</reference>
<keyword evidence="2" id="KW-0472">Membrane</keyword>
<evidence type="ECO:0000313" key="3">
    <source>
        <dbReference type="EMBL" id="KES07567.1"/>
    </source>
</evidence>
<evidence type="ECO:0008006" key="5">
    <source>
        <dbReference type="Google" id="ProtNLM"/>
    </source>
</evidence>
<keyword evidence="2" id="KW-1133">Transmembrane helix</keyword>
<organism evidence="3 4">
    <name type="scientific">Streptomyces toyocaensis</name>
    <dbReference type="NCBI Taxonomy" id="55952"/>
    <lineage>
        <taxon>Bacteria</taxon>
        <taxon>Bacillati</taxon>
        <taxon>Actinomycetota</taxon>
        <taxon>Actinomycetes</taxon>
        <taxon>Kitasatosporales</taxon>
        <taxon>Streptomycetaceae</taxon>
        <taxon>Streptomyces</taxon>
    </lineage>
</organism>
<feature type="region of interest" description="Disordered" evidence="1">
    <location>
        <begin position="1"/>
        <end position="20"/>
    </location>
</feature>
<keyword evidence="4" id="KW-1185">Reference proteome</keyword>
<sequence>MFQPKIPTMPQPTGMVTPPTVVEPTAITPAVMTPQPAPVPPAPSRPAVQLTPGAALALVGCGTAVVLVVGAVLVSMLLAVAITAASVAVCAVVLRSLLHRR</sequence>
<evidence type="ECO:0000256" key="1">
    <source>
        <dbReference type="SAM" id="MobiDB-lite"/>
    </source>
</evidence>
<dbReference type="RefSeq" id="WP_037930765.1">
    <property type="nucleotide sequence ID" value="NZ_JBFADL010000013.1"/>
</dbReference>
<proteinExistence type="predicted"/>
<accession>A0A081XVJ4</accession>